<evidence type="ECO:0000313" key="2">
    <source>
        <dbReference type="EMBL" id="WER44009.1"/>
    </source>
</evidence>
<accession>A0ABD7XRU7</accession>
<dbReference type="Pfam" id="PF06114">
    <property type="entry name" value="Peptidase_M78"/>
    <property type="match status" value="1"/>
</dbReference>
<sequence>MVTSEELMARFSDLTYKFEPNMPEKQKGLYINNVVYLNPQQHPRELTSTVAEEIGHHLTSVGDIINQDTNEKRKQEQKARDIGATMVVTPQDLIDCYHERFTYVWECADFLGITKQALERALSAYSKQFPEGLVYGDYKLFFKPNGTLGIVKWF</sequence>
<dbReference type="EMBL" id="CP119528">
    <property type="protein sequence ID" value="WER44009.1"/>
    <property type="molecule type" value="Genomic_DNA"/>
</dbReference>
<dbReference type="InterPro" id="IPR010359">
    <property type="entry name" value="IrrE_HExxH"/>
</dbReference>
<reference evidence="2 3" key="1">
    <citation type="submission" date="2023-03" db="EMBL/GenBank/DDBJ databases">
        <title>Complete genome sequence of an Enterococcus faecalis urinary isolate.</title>
        <authorList>
            <person name="Brauer A.L."/>
            <person name="Armbruster C.E."/>
        </authorList>
    </citation>
    <scope>NUCLEOTIDE SEQUENCE [LARGE SCALE GENOMIC DNA]</scope>
    <source>
        <strain evidence="2 3">3143</strain>
    </source>
</reference>
<dbReference type="RefSeq" id="WP_010706601.1">
    <property type="nucleotide sequence ID" value="NZ_AP031218.1"/>
</dbReference>
<proteinExistence type="predicted"/>
<gene>
    <name evidence="2" type="ORF">P0083_07000</name>
</gene>
<feature type="domain" description="IrrE N-terminal-like" evidence="1">
    <location>
        <begin position="22"/>
        <end position="123"/>
    </location>
</feature>
<name>A0ABD7XRU7_ENTFL</name>
<dbReference type="Proteomes" id="UP001222182">
    <property type="component" value="Chromosome"/>
</dbReference>
<protein>
    <submittedName>
        <fullName evidence="2">ImmA/IrrE family metallo-endopeptidase</fullName>
    </submittedName>
</protein>
<evidence type="ECO:0000259" key="1">
    <source>
        <dbReference type="Pfam" id="PF06114"/>
    </source>
</evidence>
<organism evidence="2 3">
    <name type="scientific">Enterococcus faecalis</name>
    <name type="common">Streptococcus faecalis</name>
    <dbReference type="NCBI Taxonomy" id="1351"/>
    <lineage>
        <taxon>Bacteria</taxon>
        <taxon>Bacillati</taxon>
        <taxon>Bacillota</taxon>
        <taxon>Bacilli</taxon>
        <taxon>Lactobacillales</taxon>
        <taxon>Enterococcaceae</taxon>
        <taxon>Enterococcus</taxon>
    </lineage>
</organism>
<dbReference type="AlphaFoldDB" id="A0ABD7XRU7"/>
<evidence type="ECO:0000313" key="3">
    <source>
        <dbReference type="Proteomes" id="UP001222182"/>
    </source>
</evidence>